<dbReference type="InterPro" id="IPR007499">
    <property type="entry name" value="ERF_bacteria_virus"/>
</dbReference>
<reference evidence="2 3" key="1">
    <citation type="submission" date="2018-09" db="EMBL/GenBank/DDBJ databases">
        <authorList>
            <person name="Amanuel B.M."/>
            <person name="Anspach C.J."/>
            <person name="Chiquito R.J."/>
            <person name="Gales J.M."/>
            <person name="Hall T."/>
            <person name="Hotaki K."/>
            <person name="Lozano B."/>
            <person name="Mugisha B."/>
            <person name="Fogarty M.P."/>
            <person name="Leadon S.A."/>
            <person name="Molloy S.D."/>
            <person name="Garlena R.A."/>
            <person name="Russell D.A."/>
            <person name="Pope W.H."/>
            <person name="Jacobs-Sera D."/>
            <person name="Hatfull G.F."/>
        </authorList>
    </citation>
    <scope>NUCLEOTIDE SEQUENCE [LARGE SCALE GENOMIC DNA]</scope>
</reference>
<dbReference type="KEGG" id="vg:70080847"/>
<dbReference type="Proteomes" id="UP000280547">
    <property type="component" value="Segment"/>
</dbReference>
<organism evidence="2 3">
    <name type="scientific">Gordonia phage Octobien14</name>
    <dbReference type="NCBI Taxonomy" id="2483673"/>
    <lineage>
        <taxon>Viruses</taxon>
        <taxon>Duplodnaviria</taxon>
        <taxon>Heunggongvirae</taxon>
        <taxon>Uroviricota</taxon>
        <taxon>Caudoviricetes</taxon>
        <taxon>Deeyouvirinae</taxon>
        <taxon>Octobienvirus</taxon>
        <taxon>Octobienvirus octobien14</taxon>
    </lineage>
</organism>
<sequence length="224" mass="23817">MTDVQSRLRAVQGALKAPKGQYNSFAKYHYRSAEDILEAAKPLCVEHGLVLTVSDEVRLLADDGAARFYVVATAKVEAEDGSFILATGFAREGDDKKGMDPAQLTGATSSYARKYALNGLFAIDDSKDADSDEHATQTGQQPKGGKPSGGAAKSRPAANKSAAAKPDAKLTGLRVKAKKALSENEVPVDEFRKHLATLSPLWAGVDEVDDPAALEGIIEWASQK</sequence>
<evidence type="ECO:0000256" key="1">
    <source>
        <dbReference type="SAM" id="MobiDB-lite"/>
    </source>
</evidence>
<dbReference type="Pfam" id="PF04404">
    <property type="entry name" value="ERF"/>
    <property type="match status" value="1"/>
</dbReference>
<gene>
    <name evidence="2" type="primary">60</name>
    <name evidence="2" type="ORF">SEA_OCTOBIEN14_60</name>
</gene>
<dbReference type="RefSeq" id="YP_010246305.1">
    <property type="nucleotide sequence ID" value="NC_060134.1"/>
</dbReference>
<proteinExistence type="predicted"/>
<feature type="region of interest" description="Disordered" evidence="1">
    <location>
        <begin position="128"/>
        <end position="169"/>
    </location>
</feature>
<evidence type="ECO:0000313" key="2">
    <source>
        <dbReference type="EMBL" id="AYR03206.1"/>
    </source>
</evidence>
<dbReference type="EMBL" id="MH976515">
    <property type="protein sequence ID" value="AYR03206.1"/>
    <property type="molecule type" value="Genomic_DNA"/>
</dbReference>
<feature type="compositionally biased region" description="Low complexity" evidence="1">
    <location>
        <begin position="136"/>
        <end position="165"/>
    </location>
</feature>
<evidence type="ECO:0000313" key="3">
    <source>
        <dbReference type="Proteomes" id="UP000280547"/>
    </source>
</evidence>
<keyword evidence="3" id="KW-1185">Reference proteome</keyword>
<name>A0A3G3M9R9_9CAUD</name>
<dbReference type="GeneID" id="70080847"/>
<protein>
    <submittedName>
        <fullName evidence="2">ERF family ssDNA binding protein</fullName>
    </submittedName>
</protein>
<accession>A0A3G3M9R9</accession>